<dbReference type="CDD" id="cd18551">
    <property type="entry name" value="ABC_6TM_LmrA_like"/>
    <property type="match status" value="1"/>
</dbReference>
<evidence type="ECO:0000256" key="2">
    <source>
        <dbReference type="ARBA" id="ARBA00022448"/>
    </source>
</evidence>
<keyword evidence="4" id="KW-0547">Nucleotide-binding</keyword>
<evidence type="ECO:0000313" key="11">
    <source>
        <dbReference type="EMBL" id="CAD35294.1"/>
    </source>
</evidence>
<accession>Q8KMU3</accession>
<evidence type="ECO:0000259" key="10">
    <source>
        <dbReference type="PROSITE" id="PS50929"/>
    </source>
</evidence>
<dbReference type="RefSeq" id="WP_010714874.1">
    <property type="nucleotide sequence ID" value="NZ_JADMCZ010000034.1"/>
</dbReference>
<feature type="transmembrane region" description="Helical" evidence="8">
    <location>
        <begin position="60"/>
        <end position="81"/>
    </location>
</feature>
<sequence length="583" mass="65814">MHKEKYNLFNLFIDKKTMLCILIPLLISMVAAIVSVQIPLVLKRIIDILTDGKPLNNELLYLLVIFTIGQLILQVISDFYLQKIGIIIVNKVRAKVIKQILNMRTSFFEHSLSGNIASILSNDASSMYTLVSSTIPKVVLSIFEVLLYGIVLINLSAKLTLVILVIIPLIFLIYLPLGSYIEKNYSEMQKEIGNLNAFGTFITRSQKYIKINNTQKKEEQSGKLILSKLKYIGLKKAKLTAIISPLLGALSLSSIVFVVLLGFYLISLKQLTTGALVAYLTLFFQIVTPIASIGESFTEFKGLIGTTERLKLLLKSNNIESLYDGRMIPNNSIQKVEFKNVNFTYPVEDNIKEKSFSLKDISFKAKIGENIAFVGPSGAGKTTIFDLLECFYSIDSGDIYMNDYHYDYYNVYSIRKNISYVSQSYPLINGTILENLLYGLEENISEQEISLAAKKTNFDLVIDRMPQGFNTYIGEEGQLLSGGEKQRLALTRAFLNPTSLVLLDEVTSALDAENEYIIQESIVSLKKERIIFTIAHRLSTIQNSDKIIFLQEGKITGIGTHDELLENHKLYKKFIDIQFRKFS</sequence>
<dbReference type="FunFam" id="3.40.50.300:FF:000604">
    <property type="entry name" value="ABC transporter B family member 28"/>
    <property type="match status" value="1"/>
</dbReference>
<dbReference type="GO" id="GO:0015421">
    <property type="term" value="F:ABC-type oligopeptide transporter activity"/>
    <property type="evidence" value="ECO:0007669"/>
    <property type="project" value="TreeGrafter"/>
</dbReference>
<keyword evidence="7 8" id="KW-0472">Membrane</keyword>
<dbReference type="Gene3D" id="3.40.50.300">
    <property type="entry name" value="P-loop containing nucleotide triphosphate hydrolases"/>
    <property type="match status" value="1"/>
</dbReference>
<dbReference type="SUPFAM" id="SSF90123">
    <property type="entry name" value="ABC transporter transmembrane region"/>
    <property type="match status" value="1"/>
</dbReference>
<feature type="transmembrane region" description="Helical" evidence="8">
    <location>
        <begin position="161"/>
        <end position="181"/>
    </location>
</feature>
<dbReference type="Gene3D" id="1.20.1560.10">
    <property type="entry name" value="ABC transporter type 1, transmembrane domain"/>
    <property type="match status" value="1"/>
</dbReference>
<dbReference type="GO" id="GO:0005886">
    <property type="term" value="C:plasma membrane"/>
    <property type="evidence" value="ECO:0007669"/>
    <property type="project" value="UniProtKB-SubCell"/>
</dbReference>
<feature type="transmembrane region" description="Helical" evidence="8">
    <location>
        <begin position="21"/>
        <end position="40"/>
    </location>
</feature>
<evidence type="ECO:0000256" key="7">
    <source>
        <dbReference type="ARBA" id="ARBA00023136"/>
    </source>
</evidence>
<evidence type="ECO:0000256" key="6">
    <source>
        <dbReference type="ARBA" id="ARBA00022989"/>
    </source>
</evidence>
<dbReference type="SUPFAM" id="SSF52540">
    <property type="entry name" value="P-loop containing nucleoside triphosphate hydrolases"/>
    <property type="match status" value="1"/>
</dbReference>
<keyword evidence="11" id="KW-0614">Plasmid</keyword>
<name>Q8KMU3_ENTFL</name>
<feature type="domain" description="ABC transporter" evidence="9">
    <location>
        <begin position="336"/>
        <end position="577"/>
    </location>
</feature>
<evidence type="ECO:0000256" key="8">
    <source>
        <dbReference type="SAM" id="Phobius"/>
    </source>
</evidence>
<protein>
    <submittedName>
        <fullName evidence="11">Ej97B protein</fullName>
    </submittedName>
</protein>
<feature type="transmembrane region" description="Helical" evidence="8">
    <location>
        <begin position="272"/>
        <end position="293"/>
    </location>
</feature>
<feature type="transmembrane region" description="Helical" evidence="8">
    <location>
        <begin position="135"/>
        <end position="155"/>
    </location>
</feature>
<dbReference type="SMART" id="SM00382">
    <property type="entry name" value="AAA"/>
    <property type="match status" value="1"/>
</dbReference>
<dbReference type="Pfam" id="PF00005">
    <property type="entry name" value="ABC_tran"/>
    <property type="match status" value="1"/>
</dbReference>
<evidence type="ECO:0000256" key="3">
    <source>
        <dbReference type="ARBA" id="ARBA00022692"/>
    </source>
</evidence>
<evidence type="ECO:0000259" key="9">
    <source>
        <dbReference type="PROSITE" id="PS50893"/>
    </source>
</evidence>
<dbReference type="Pfam" id="PF00664">
    <property type="entry name" value="ABC_membrane"/>
    <property type="match status" value="1"/>
</dbReference>
<dbReference type="InterPro" id="IPR039421">
    <property type="entry name" value="Type_1_exporter"/>
</dbReference>
<evidence type="ECO:0000256" key="1">
    <source>
        <dbReference type="ARBA" id="ARBA00004651"/>
    </source>
</evidence>
<dbReference type="InterPro" id="IPR036640">
    <property type="entry name" value="ABC1_TM_sf"/>
</dbReference>
<dbReference type="PANTHER" id="PTHR43394:SF1">
    <property type="entry name" value="ATP-BINDING CASSETTE SUB-FAMILY B MEMBER 10, MITOCHONDRIAL"/>
    <property type="match status" value="1"/>
</dbReference>
<proteinExistence type="predicted"/>
<organism evidence="11">
    <name type="scientific">Enterococcus faecalis</name>
    <name type="common">Streptococcus faecalis</name>
    <dbReference type="NCBI Taxonomy" id="1351"/>
    <lineage>
        <taxon>Bacteria</taxon>
        <taxon>Bacillati</taxon>
        <taxon>Bacillota</taxon>
        <taxon>Bacilli</taxon>
        <taxon>Lactobacillales</taxon>
        <taxon>Enterococcaceae</taxon>
        <taxon>Enterococcus</taxon>
    </lineage>
</organism>
<dbReference type="GO" id="GO:0005737">
    <property type="term" value="C:cytoplasm"/>
    <property type="evidence" value="ECO:0007669"/>
    <property type="project" value="UniProtKB-ARBA"/>
</dbReference>
<dbReference type="PROSITE" id="PS50893">
    <property type="entry name" value="ABC_TRANSPORTER_2"/>
    <property type="match status" value="1"/>
</dbReference>
<dbReference type="PROSITE" id="PS50929">
    <property type="entry name" value="ABC_TM1F"/>
    <property type="match status" value="1"/>
</dbReference>
<dbReference type="InterPro" id="IPR003439">
    <property type="entry name" value="ABC_transporter-like_ATP-bd"/>
</dbReference>
<feature type="domain" description="ABC transmembrane type-1" evidence="10">
    <location>
        <begin position="25"/>
        <end position="302"/>
    </location>
</feature>
<dbReference type="InterPro" id="IPR027417">
    <property type="entry name" value="P-loop_NTPase"/>
</dbReference>
<feature type="transmembrane region" description="Helical" evidence="8">
    <location>
        <begin position="239"/>
        <end position="266"/>
    </location>
</feature>
<keyword evidence="2" id="KW-0813">Transport</keyword>
<evidence type="ECO:0000256" key="4">
    <source>
        <dbReference type="ARBA" id="ARBA00022741"/>
    </source>
</evidence>
<keyword evidence="5" id="KW-0067">ATP-binding</keyword>
<comment type="subcellular location">
    <subcellularLocation>
        <location evidence="1">Cell membrane</location>
        <topology evidence="1">Multi-pass membrane protein</topology>
    </subcellularLocation>
</comment>
<dbReference type="EMBL" id="AJ490170">
    <property type="protein sequence ID" value="CAD35294.1"/>
    <property type="molecule type" value="Genomic_DNA"/>
</dbReference>
<dbReference type="InterPro" id="IPR011527">
    <property type="entry name" value="ABC1_TM_dom"/>
</dbReference>
<gene>
    <name evidence="11" type="primary">ej97b</name>
</gene>
<dbReference type="InterPro" id="IPR003593">
    <property type="entry name" value="AAA+_ATPase"/>
</dbReference>
<dbReference type="SMR" id="Q8KMU3"/>
<keyword evidence="6 8" id="KW-1133">Transmembrane helix</keyword>
<reference evidence="11" key="1">
    <citation type="journal article" date="2003" name="Appl. Environ. Microbiol.">
        <title>The genes coding for enterocin EJ97 production by Enterococcus faecalis EJ97 are located on a conjugative plasmid.</title>
        <authorList>
            <person name="Sanchez-Hidalgo M."/>
            <person name="Maqueda M."/>
            <person name="Galvez A."/>
            <person name="Abriousel H."/>
            <person name="Valdivia E."/>
            <person name="Martinez-Bueno M."/>
        </authorList>
    </citation>
    <scope>NUCLEOTIDE SEQUENCE</scope>
    <source>
        <plasmid evidence="11">pEJ97-1</plasmid>
    </source>
</reference>
<dbReference type="PANTHER" id="PTHR43394">
    <property type="entry name" value="ATP-DEPENDENT PERMEASE MDL1, MITOCHONDRIAL"/>
    <property type="match status" value="1"/>
</dbReference>
<evidence type="ECO:0000256" key="5">
    <source>
        <dbReference type="ARBA" id="ARBA00022840"/>
    </source>
</evidence>
<dbReference type="GO" id="GO:0005524">
    <property type="term" value="F:ATP binding"/>
    <property type="evidence" value="ECO:0007669"/>
    <property type="project" value="UniProtKB-KW"/>
</dbReference>
<dbReference type="GO" id="GO:0016887">
    <property type="term" value="F:ATP hydrolysis activity"/>
    <property type="evidence" value="ECO:0007669"/>
    <property type="project" value="InterPro"/>
</dbReference>
<keyword evidence="3 8" id="KW-0812">Transmembrane</keyword>
<geneLocation type="plasmid" evidence="11">
    <name>pEJ97-1</name>
</geneLocation>
<dbReference type="AlphaFoldDB" id="Q8KMU3"/>